<dbReference type="AlphaFoldDB" id="A0A132BZW3"/>
<name>A0A132BZW3_9RHOB</name>
<evidence type="ECO:0000313" key="2">
    <source>
        <dbReference type="Proteomes" id="UP000068382"/>
    </source>
</evidence>
<comment type="caution">
    <text evidence="1">The sequence shown here is derived from an EMBL/GenBank/DDBJ whole genome shotgun (WGS) entry which is preliminary data.</text>
</comment>
<protein>
    <submittedName>
        <fullName evidence="1">Uncharacterized protein</fullName>
    </submittedName>
</protein>
<proteinExistence type="predicted"/>
<dbReference type="RefSeq" id="WP_068241559.1">
    <property type="nucleotide sequence ID" value="NZ_LPUY01000041.1"/>
</dbReference>
<evidence type="ECO:0000313" key="1">
    <source>
        <dbReference type="EMBL" id="KUP93874.1"/>
    </source>
</evidence>
<organism evidence="1 2">
    <name type="scientific">Tritonibacter horizontis</name>
    <dbReference type="NCBI Taxonomy" id="1768241"/>
    <lineage>
        <taxon>Bacteria</taxon>
        <taxon>Pseudomonadati</taxon>
        <taxon>Pseudomonadota</taxon>
        <taxon>Alphaproteobacteria</taxon>
        <taxon>Rhodobacterales</taxon>
        <taxon>Paracoccaceae</taxon>
        <taxon>Tritonibacter</taxon>
    </lineage>
</organism>
<sequence>MPRSQEIVTVEPDTWTELTSGDALAGAKFQALDGVIAVRRGTDAQPAAAETGWRYGTGQGERVSDLSDISGAAGNRLWGKSLGHTHVEVMVDHA</sequence>
<dbReference type="OrthoDB" id="7876376at2"/>
<keyword evidence="2" id="KW-1185">Reference proteome</keyword>
<gene>
    <name evidence="1" type="ORF">TRIHO_13660</name>
</gene>
<reference evidence="1 2" key="1">
    <citation type="submission" date="2015-12" db="EMBL/GenBank/DDBJ databases">
        <title>Genome sequence of the marine Rhodobacteraceae strain O3.65, Candidatus Tritonibacter horizontis.</title>
        <authorList>
            <person name="Poehlein A."/>
            <person name="Giebel H.A."/>
            <person name="Voget S."/>
            <person name="Brinkhoff T."/>
        </authorList>
    </citation>
    <scope>NUCLEOTIDE SEQUENCE [LARGE SCALE GENOMIC DNA]</scope>
    <source>
        <strain evidence="1 2">O3.65</strain>
    </source>
</reference>
<accession>A0A132BZW3</accession>
<dbReference type="EMBL" id="LPUY01000041">
    <property type="protein sequence ID" value="KUP93874.1"/>
    <property type="molecule type" value="Genomic_DNA"/>
</dbReference>
<dbReference type="Proteomes" id="UP000068382">
    <property type="component" value="Unassembled WGS sequence"/>
</dbReference>